<keyword evidence="7" id="KW-1185">Reference proteome</keyword>
<evidence type="ECO:0000256" key="4">
    <source>
        <dbReference type="SAM" id="MobiDB-lite"/>
    </source>
</evidence>
<dbReference type="SUPFAM" id="SSF52540">
    <property type="entry name" value="P-loop containing nucleoside triphosphate hydrolases"/>
    <property type="match status" value="2"/>
</dbReference>
<dbReference type="GO" id="GO:0005524">
    <property type="term" value="F:ATP binding"/>
    <property type="evidence" value="ECO:0007669"/>
    <property type="project" value="UniProtKB-KW"/>
</dbReference>
<name>A0A9W7FZS5_9STRA</name>
<dbReference type="Pfam" id="PF00004">
    <property type="entry name" value="AAA"/>
    <property type="match status" value="2"/>
</dbReference>
<feature type="region of interest" description="Disordered" evidence="4">
    <location>
        <begin position="186"/>
        <end position="206"/>
    </location>
</feature>
<gene>
    <name evidence="6" type="ORF">TrCOL_g12042</name>
</gene>
<dbReference type="OrthoDB" id="5421at2759"/>
<dbReference type="Gene3D" id="1.10.8.60">
    <property type="match status" value="2"/>
</dbReference>
<evidence type="ECO:0000256" key="2">
    <source>
        <dbReference type="ARBA" id="ARBA00022840"/>
    </source>
</evidence>
<sequence length="768" mass="81168">MNKTPGRCFLVSGEVMEGGGEKGRRPFSPLIVNLGTGRSAVCTVSTISKGEFEFDQMVTCDTDLFATGAFERLKVGGGGGEVCWGVEEGRPGVIRQCARLTLRRSGGGNASAVGPRVLYDKGIKRVITSSMCYIPSGGGVRIAVEGVGGREDFVVEAIGGSGRAGGGEKEPVNLFLVSPATTITFSSTTTSPPASPPETSASATDTFSTVPSPIALPPPERPPISQETPSYSPPHFLLSRHLLAFHRSSVLPPTPSPPLPRCIILTGPPGVGKTYSINLAVDLFKSKCGGEATVKVVPVKGSDVIYNSTETDKPIKVLLSKLFKPFDSHDITLVFIDEADALLSHSPLVTDLMGGLLDTLSTTSTPIFLVMATNHVEHIPKSLRRPGRIDEEVFIAPPGVEGRVQILKRILLPFTLDDEGLFILAQKCVGFVAADLALLVKKADREGNGIVTLQALNSALATTPPSALRESVLSKPTGLGWESVGGDAGGAKRELQRAVEWPILKRDEFKKFNLKPPRGILLYGPPGCAKTTLAKACANAANVAFMTLTPADVYAAPYVGDAEAVIRRAFKTARVGRPCVLFFDEIDSIVGGGSDNNEGGGTGMGGRGDGKGPEARVMSTFLNEMDGVDIAGDDGVLVLGATNRPNVLDAALLRAGRFDKLVYVGPPDLEGRKLVFKIHGNGISGLSEDAELLNILAAMTEGFTGAEIEGVCRTVTMELLFEEIEGAKNDGVTEIQQRFEAAVAAVKPITKDAEATKEYELFRQLRGG</sequence>
<dbReference type="PROSITE" id="PS00674">
    <property type="entry name" value="AAA"/>
    <property type="match status" value="1"/>
</dbReference>
<evidence type="ECO:0000256" key="3">
    <source>
        <dbReference type="ARBA" id="ARBA00023054"/>
    </source>
</evidence>
<proteinExistence type="predicted"/>
<dbReference type="AlphaFoldDB" id="A0A9W7FZS5"/>
<evidence type="ECO:0000256" key="1">
    <source>
        <dbReference type="ARBA" id="ARBA00022741"/>
    </source>
</evidence>
<evidence type="ECO:0000313" key="7">
    <source>
        <dbReference type="Proteomes" id="UP001165065"/>
    </source>
</evidence>
<dbReference type="InterPro" id="IPR050168">
    <property type="entry name" value="AAA_ATPase_domain"/>
</dbReference>
<comment type="caution">
    <text evidence="6">The sequence shown here is derived from an EMBL/GenBank/DDBJ whole genome shotgun (WGS) entry which is preliminary data.</text>
</comment>
<dbReference type="FunFam" id="3.40.50.300:FF:001025">
    <property type="entry name" value="ATPase family, AAA domain-containing 2B"/>
    <property type="match status" value="1"/>
</dbReference>
<feature type="domain" description="AAA+ ATPase" evidence="5">
    <location>
        <begin position="516"/>
        <end position="668"/>
    </location>
</feature>
<dbReference type="Proteomes" id="UP001165065">
    <property type="component" value="Unassembled WGS sequence"/>
</dbReference>
<reference evidence="7" key="1">
    <citation type="journal article" date="2023" name="Commun. Biol.">
        <title>Genome analysis of Parmales, the sister group of diatoms, reveals the evolutionary specialization of diatoms from phago-mixotrophs to photoautotrophs.</title>
        <authorList>
            <person name="Ban H."/>
            <person name="Sato S."/>
            <person name="Yoshikawa S."/>
            <person name="Yamada K."/>
            <person name="Nakamura Y."/>
            <person name="Ichinomiya M."/>
            <person name="Sato N."/>
            <person name="Blanc-Mathieu R."/>
            <person name="Endo H."/>
            <person name="Kuwata A."/>
            <person name="Ogata H."/>
        </authorList>
    </citation>
    <scope>NUCLEOTIDE SEQUENCE [LARGE SCALE GENOMIC DNA]</scope>
</reference>
<dbReference type="InterPro" id="IPR027417">
    <property type="entry name" value="P-loop_NTPase"/>
</dbReference>
<dbReference type="Gene3D" id="3.40.50.300">
    <property type="entry name" value="P-loop containing nucleotide triphosphate hydrolases"/>
    <property type="match status" value="2"/>
</dbReference>
<accession>A0A9W7FZS5</accession>
<feature type="domain" description="AAA+ ATPase" evidence="5">
    <location>
        <begin position="259"/>
        <end position="399"/>
    </location>
</feature>
<dbReference type="GO" id="GO:0016887">
    <property type="term" value="F:ATP hydrolysis activity"/>
    <property type="evidence" value="ECO:0007669"/>
    <property type="project" value="InterPro"/>
</dbReference>
<keyword evidence="3" id="KW-0175">Coiled coil</keyword>
<evidence type="ECO:0000313" key="6">
    <source>
        <dbReference type="EMBL" id="GMI25062.1"/>
    </source>
</evidence>
<organism evidence="6 7">
    <name type="scientific">Triparma columacea</name>
    <dbReference type="NCBI Taxonomy" id="722753"/>
    <lineage>
        <taxon>Eukaryota</taxon>
        <taxon>Sar</taxon>
        <taxon>Stramenopiles</taxon>
        <taxon>Ochrophyta</taxon>
        <taxon>Bolidophyceae</taxon>
        <taxon>Parmales</taxon>
        <taxon>Triparmaceae</taxon>
        <taxon>Triparma</taxon>
    </lineage>
</organism>
<dbReference type="SMART" id="SM00382">
    <property type="entry name" value="AAA"/>
    <property type="match status" value="2"/>
</dbReference>
<dbReference type="InterPro" id="IPR003960">
    <property type="entry name" value="ATPase_AAA_CS"/>
</dbReference>
<dbReference type="PANTHER" id="PTHR23077:SF117">
    <property type="entry name" value="AAA+ ATPASE DOMAIN-CONTAINING PROTEIN"/>
    <property type="match status" value="1"/>
</dbReference>
<evidence type="ECO:0000259" key="5">
    <source>
        <dbReference type="SMART" id="SM00382"/>
    </source>
</evidence>
<keyword evidence="2" id="KW-0067">ATP-binding</keyword>
<protein>
    <recommendedName>
        <fullName evidence="5">AAA+ ATPase domain-containing protein</fullName>
    </recommendedName>
</protein>
<dbReference type="PANTHER" id="PTHR23077">
    <property type="entry name" value="AAA-FAMILY ATPASE"/>
    <property type="match status" value="1"/>
</dbReference>
<dbReference type="InterPro" id="IPR003959">
    <property type="entry name" value="ATPase_AAA_core"/>
</dbReference>
<dbReference type="InterPro" id="IPR003593">
    <property type="entry name" value="AAA+_ATPase"/>
</dbReference>
<dbReference type="EMBL" id="BRYA01000598">
    <property type="protein sequence ID" value="GMI25062.1"/>
    <property type="molecule type" value="Genomic_DNA"/>
</dbReference>
<keyword evidence="1" id="KW-0547">Nucleotide-binding</keyword>